<dbReference type="AlphaFoldDB" id="B2A6A3"/>
<dbReference type="InterPro" id="IPR012338">
    <property type="entry name" value="Beta-lactam/transpept-like"/>
</dbReference>
<dbReference type="PANTHER" id="PTHR30627">
    <property type="entry name" value="PEPTIDOGLYCAN D,D-TRANSPEPTIDASE"/>
    <property type="match status" value="1"/>
</dbReference>
<dbReference type="SUPFAM" id="SSF56601">
    <property type="entry name" value="beta-lactamase/transpeptidase-like"/>
    <property type="match status" value="1"/>
</dbReference>
<dbReference type="HOGENOM" id="CLU_009289_1_1_9"/>
<dbReference type="GO" id="GO:0006508">
    <property type="term" value="P:proteolysis"/>
    <property type="evidence" value="ECO:0007669"/>
    <property type="project" value="UniProtKB-KW"/>
</dbReference>
<dbReference type="GO" id="GO:0071555">
    <property type="term" value="P:cell wall organization"/>
    <property type="evidence" value="ECO:0007669"/>
    <property type="project" value="UniProtKB-KW"/>
</dbReference>
<dbReference type="GO" id="GO:0005886">
    <property type="term" value="C:plasma membrane"/>
    <property type="evidence" value="ECO:0007669"/>
    <property type="project" value="UniProtKB-SubCell"/>
</dbReference>
<dbReference type="Gene3D" id="3.40.710.10">
    <property type="entry name" value="DD-peptidase/beta-lactamase superfamily"/>
    <property type="match status" value="1"/>
</dbReference>
<dbReference type="InterPro" id="IPR050515">
    <property type="entry name" value="Beta-lactam/transpept"/>
</dbReference>
<dbReference type="Gene3D" id="3.90.1310.10">
    <property type="entry name" value="Penicillin-binding protein 2a (Domain 2)"/>
    <property type="match status" value="1"/>
</dbReference>
<evidence type="ECO:0000256" key="10">
    <source>
        <dbReference type="ARBA" id="ARBA00022984"/>
    </source>
</evidence>
<dbReference type="SUPFAM" id="SSF56519">
    <property type="entry name" value="Penicillin binding protein dimerisation domain"/>
    <property type="match status" value="1"/>
</dbReference>
<keyword evidence="4" id="KW-1003">Cell membrane</keyword>
<keyword evidence="6" id="KW-0645">Protease</keyword>
<keyword evidence="9" id="KW-0133">Cell shape</keyword>
<dbReference type="EC" id="2.4.1.129" evidence="17"/>
<reference evidence="17 18" key="2">
    <citation type="journal article" date="2011" name="J. Bacteriol.">
        <title>Complete genome sequence of the anaerobic, halophilic alkalithermophile Natranaerobius thermophilus JW/NM-WN-LF.</title>
        <authorList>
            <person name="Zhao B."/>
            <person name="Mesbah N.M."/>
            <person name="Dalin E."/>
            <person name="Goodwin L."/>
            <person name="Nolan M."/>
            <person name="Pitluck S."/>
            <person name="Chertkov O."/>
            <person name="Brettin T.S."/>
            <person name="Han J."/>
            <person name="Larimer F.W."/>
            <person name="Land M.L."/>
            <person name="Hauser L."/>
            <person name="Kyrpides N."/>
            <person name="Wiegel J."/>
        </authorList>
    </citation>
    <scope>NUCLEOTIDE SEQUENCE [LARGE SCALE GENOMIC DNA]</scope>
    <source>
        <strain evidence="18">ATCC BAA-1301 / DSM 18059 / JW/NM-WN-LF</strain>
    </source>
</reference>
<dbReference type="Pfam" id="PF03717">
    <property type="entry name" value="PBP_dimer"/>
    <property type="match status" value="1"/>
</dbReference>
<dbReference type="GO" id="GO:0008360">
    <property type="term" value="P:regulation of cell shape"/>
    <property type="evidence" value="ECO:0007669"/>
    <property type="project" value="UniProtKB-KW"/>
</dbReference>
<reference evidence="17 18" key="1">
    <citation type="submission" date="2008-04" db="EMBL/GenBank/DDBJ databases">
        <title>Complete sequence of chromosome of Natranaerobius thermophilus JW/NM-WN-LF.</title>
        <authorList>
            <consortium name="US DOE Joint Genome Institute"/>
            <person name="Copeland A."/>
            <person name="Lucas S."/>
            <person name="Lapidus A."/>
            <person name="Glavina del Rio T."/>
            <person name="Dalin E."/>
            <person name="Tice H."/>
            <person name="Bruce D."/>
            <person name="Goodwin L."/>
            <person name="Pitluck S."/>
            <person name="Chertkov O."/>
            <person name="Brettin T."/>
            <person name="Detter J.C."/>
            <person name="Han C."/>
            <person name="Kuske C.R."/>
            <person name="Schmutz J."/>
            <person name="Larimer F."/>
            <person name="Land M."/>
            <person name="Hauser L."/>
            <person name="Kyrpides N."/>
            <person name="Lykidis A."/>
            <person name="Mesbah N.M."/>
            <person name="Wiegel J."/>
        </authorList>
    </citation>
    <scope>NUCLEOTIDE SEQUENCE [LARGE SCALE GENOMIC DNA]</scope>
    <source>
        <strain evidence="18">ATCC BAA-1301 / DSM 18059 / JW/NM-WN-LF</strain>
    </source>
</reference>
<evidence type="ECO:0000256" key="12">
    <source>
        <dbReference type="ARBA" id="ARBA00023136"/>
    </source>
</evidence>
<dbReference type="InParanoid" id="B2A6A3"/>
<dbReference type="PANTHER" id="PTHR30627:SF2">
    <property type="entry name" value="PEPTIDOGLYCAN D,D-TRANSPEPTIDASE MRDA"/>
    <property type="match status" value="1"/>
</dbReference>
<keyword evidence="10" id="KW-0573">Peptidoglycan synthesis</keyword>
<dbReference type="KEGG" id="nth:Nther_0518"/>
<evidence type="ECO:0000256" key="4">
    <source>
        <dbReference type="ARBA" id="ARBA00022475"/>
    </source>
</evidence>
<gene>
    <name evidence="17" type="ordered locus">Nther_0518</name>
</gene>
<dbReference type="InterPro" id="IPR005311">
    <property type="entry name" value="PBP_dimer"/>
</dbReference>
<evidence type="ECO:0000256" key="9">
    <source>
        <dbReference type="ARBA" id="ARBA00022960"/>
    </source>
</evidence>
<evidence type="ECO:0000256" key="7">
    <source>
        <dbReference type="ARBA" id="ARBA00022692"/>
    </source>
</evidence>
<organism evidence="17 18">
    <name type="scientific">Natranaerobius thermophilus (strain ATCC BAA-1301 / DSM 18059 / JW/NM-WN-LF)</name>
    <dbReference type="NCBI Taxonomy" id="457570"/>
    <lineage>
        <taxon>Bacteria</taxon>
        <taxon>Bacillati</taxon>
        <taxon>Bacillota</taxon>
        <taxon>Clostridia</taxon>
        <taxon>Natranaerobiales</taxon>
        <taxon>Natranaerobiaceae</taxon>
        <taxon>Natranaerobius</taxon>
    </lineage>
</organism>
<dbReference type="GO" id="GO:0016757">
    <property type="term" value="F:glycosyltransferase activity"/>
    <property type="evidence" value="ECO:0007669"/>
    <property type="project" value="UniProtKB-KW"/>
</dbReference>
<comment type="subcellular location">
    <subcellularLocation>
        <location evidence="2">Cell membrane</location>
    </subcellularLocation>
    <subcellularLocation>
        <location evidence="1">Membrane</location>
        <topology evidence="1">Single-pass membrane protein</topology>
    </subcellularLocation>
</comment>
<dbReference type="eggNOG" id="COG0768">
    <property type="taxonomic scope" value="Bacteria"/>
</dbReference>
<feature type="transmembrane region" description="Helical" evidence="14">
    <location>
        <begin position="15"/>
        <end position="35"/>
    </location>
</feature>
<dbReference type="InterPro" id="IPR036138">
    <property type="entry name" value="PBP_dimer_sf"/>
</dbReference>
<accession>B2A6A3</accession>
<evidence type="ECO:0000256" key="3">
    <source>
        <dbReference type="ARBA" id="ARBA00007171"/>
    </source>
</evidence>
<comment type="similarity">
    <text evidence="3">Belongs to the transpeptidase family.</text>
</comment>
<evidence type="ECO:0000256" key="13">
    <source>
        <dbReference type="ARBA" id="ARBA00023316"/>
    </source>
</evidence>
<evidence type="ECO:0000259" key="15">
    <source>
        <dbReference type="Pfam" id="PF00905"/>
    </source>
</evidence>
<evidence type="ECO:0000256" key="1">
    <source>
        <dbReference type="ARBA" id="ARBA00004167"/>
    </source>
</evidence>
<protein>
    <submittedName>
        <fullName evidence="17">Penicillin-binding protein 2</fullName>
        <ecNumber evidence="17">2.4.1.129</ecNumber>
    </submittedName>
</protein>
<evidence type="ECO:0000256" key="11">
    <source>
        <dbReference type="ARBA" id="ARBA00022989"/>
    </source>
</evidence>
<dbReference type="EMBL" id="CP001034">
    <property type="protein sequence ID" value="ACB84114.1"/>
    <property type="molecule type" value="Genomic_DNA"/>
</dbReference>
<keyword evidence="18" id="KW-1185">Reference proteome</keyword>
<keyword evidence="8" id="KW-0378">Hydrolase</keyword>
<keyword evidence="17" id="KW-0328">Glycosyltransferase</keyword>
<dbReference type="GO" id="GO:0009252">
    <property type="term" value="P:peptidoglycan biosynthetic process"/>
    <property type="evidence" value="ECO:0007669"/>
    <property type="project" value="UniProtKB-KW"/>
</dbReference>
<keyword evidence="13" id="KW-0961">Cell wall biogenesis/degradation</keyword>
<dbReference type="GO" id="GO:0071972">
    <property type="term" value="F:peptidoglycan L,D-transpeptidase activity"/>
    <property type="evidence" value="ECO:0007669"/>
    <property type="project" value="TreeGrafter"/>
</dbReference>
<evidence type="ECO:0000256" key="6">
    <source>
        <dbReference type="ARBA" id="ARBA00022670"/>
    </source>
</evidence>
<dbReference type="FunCoup" id="B2A6A3">
    <property type="interactions" value="29"/>
</dbReference>
<evidence type="ECO:0000256" key="2">
    <source>
        <dbReference type="ARBA" id="ARBA00004236"/>
    </source>
</evidence>
<evidence type="ECO:0000256" key="8">
    <source>
        <dbReference type="ARBA" id="ARBA00022801"/>
    </source>
</evidence>
<evidence type="ECO:0000259" key="16">
    <source>
        <dbReference type="Pfam" id="PF03717"/>
    </source>
</evidence>
<keyword evidence="11 14" id="KW-1133">Transmembrane helix</keyword>
<evidence type="ECO:0000256" key="14">
    <source>
        <dbReference type="SAM" id="Phobius"/>
    </source>
</evidence>
<dbReference type="InterPro" id="IPR017790">
    <property type="entry name" value="Penicillin-binding_protein_2"/>
</dbReference>
<keyword evidence="17" id="KW-0808">Transferase</keyword>
<dbReference type="Pfam" id="PF00905">
    <property type="entry name" value="Transpeptidase"/>
    <property type="match status" value="1"/>
</dbReference>
<keyword evidence="5" id="KW-0997">Cell inner membrane</keyword>
<keyword evidence="7 14" id="KW-0812">Transmembrane</keyword>
<name>B2A6A3_NATTJ</name>
<evidence type="ECO:0000313" key="18">
    <source>
        <dbReference type="Proteomes" id="UP000001683"/>
    </source>
</evidence>
<evidence type="ECO:0000256" key="5">
    <source>
        <dbReference type="ARBA" id="ARBA00022519"/>
    </source>
</evidence>
<dbReference type="STRING" id="457570.Nther_0518"/>
<proteinExistence type="inferred from homology"/>
<feature type="domain" description="Penicillin-binding protein dimerisation" evidence="16">
    <location>
        <begin position="58"/>
        <end position="228"/>
    </location>
</feature>
<dbReference type="Proteomes" id="UP000001683">
    <property type="component" value="Chromosome"/>
</dbReference>
<feature type="domain" description="Penicillin-binding protein transpeptidase" evidence="15">
    <location>
        <begin position="279"/>
        <end position="597"/>
    </location>
</feature>
<dbReference type="GO" id="GO:0009002">
    <property type="term" value="F:serine-type D-Ala-D-Ala carboxypeptidase activity"/>
    <property type="evidence" value="ECO:0007669"/>
    <property type="project" value="InterPro"/>
</dbReference>
<sequence length="625" mass="70671">MLMSEEKDKVIFKRIQAFFVITIFLCFILVARLAYLQVLEGDYYEQVSEENRMRRITIDPPRGEIYGRDGELLAKNTPGYTVSLMDVGGADEEKVVYFLSDYLEIEEQEIKDKIDSQRFRQFEPIRIKSGLSYEQVAHLAEKRTELPGVILEIQPDRIYTQDKLLGHVLGYTGEITRTQLDRGMGEEGYRPGDIVGQSGLEKTYQEELRGEPGFRQVEVNRFGRVINNMGEEEPIPGNNLHLTIDVELQEFVSESLDHAIETIREEEGEEYEDHLGGASAVVMNPDNGEILSMVSLPKYDPNTLYENYADLIEDSTRPLRNRAISETYPPGSTYKMVTALAALEENELAAEETILDEGRYWNPPRPRNFQNRALGRIDVVDALKYSSNVFFSEMGHRLGINLLSEWSRNFGFGATTGLEDLDGEHTGIVAGVEYKERHFQEAEQQVWYPGETIIAAMGQGYHTYTPLQLANYAAMLANEGIHYRPHLVSEVTDSQGEIVEKTGTETLNELDISQGNWDLVKEGMRQVAQPGGTAGWMFDDLEFDVGLKTGTAEVAGRPSHGWIVGFAPYEDPEIAFSIFIEHGGGSSRVTPVARALIDYYFDLMEEDEEEPEELDMDTDSGYVDE</sequence>
<dbReference type="NCBIfam" id="TIGR03423">
    <property type="entry name" value="pbp2_mrdA"/>
    <property type="match status" value="1"/>
</dbReference>
<keyword evidence="12 14" id="KW-0472">Membrane</keyword>
<evidence type="ECO:0000313" key="17">
    <source>
        <dbReference type="EMBL" id="ACB84114.1"/>
    </source>
</evidence>
<dbReference type="GO" id="GO:0008658">
    <property type="term" value="F:penicillin binding"/>
    <property type="evidence" value="ECO:0007669"/>
    <property type="project" value="InterPro"/>
</dbReference>
<dbReference type="InterPro" id="IPR001460">
    <property type="entry name" value="PCN-bd_Tpept"/>
</dbReference>